<dbReference type="AlphaFoldDB" id="A0A1S3YCG5"/>
<dbReference type="GO" id="GO:0016887">
    <property type="term" value="F:ATP hydrolysis activity"/>
    <property type="evidence" value="ECO:0000318"/>
    <property type="project" value="GO_Central"/>
</dbReference>
<gene>
    <name evidence="4" type="primary">LOC107774770</name>
</gene>
<proteinExistence type="inferred from homology"/>
<dbReference type="InterPro" id="IPR027417">
    <property type="entry name" value="P-loop_NTPase"/>
</dbReference>
<dbReference type="GO" id="GO:0071816">
    <property type="term" value="P:tail-anchored membrane protein insertion into ER membrane"/>
    <property type="evidence" value="ECO:0000318"/>
    <property type="project" value="GO_Central"/>
</dbReference>
<dbReference type="SUPFAM" id="SSF52540">
    <property type="entry name" value="P-loop containing nucleoside triphosphate hydrolases"/>
    <property type="match status" value="1"/>
</dbReference>
<dbReference type="InterPro" id="IPR025723">
    <property type="entry name" value="ArsA/GET3_ATPase-like"/>
</dbReference>
<feature type="domain" description="ArsA/GET3 Anion-transporting ATPase-like" evidence="3">
    <location>
        <begin position="23"/>
        <end position="132"/>
    </location>
</feature>
<dbReference type="GO" id="GO:0043529">
    <property type="term" value="C:GET complex"/>
    <property type="evidence" value="ECO:0000318"/>
    <property type="project" value="GO_Central"/>
</dbReference>
<organism evidence="4">
    <name type="scientific">Nicotiana tabacum</name>
    <name type="common">Common tobacco</name>
    <dbReference type="NCBI Taxonomy" id="4097"/>
    <lineage>
        <taxon>Eukaryota</taxon>
        <taxon>Viridiplantae</taxon>
        <taxon>Streptophyta</taxon>
        <taxon>Embryophyta</taxon>
        <taxon>Tracheophyta</taxon>
        <taxon>Spermatophyta</taxon>
        <taxon>Magnoliopsida</taxon>
        <taxon>eudicotyledons</taxon>
        <taxon>Gunneridae</taxon>
        <taxon>Pentapetalae</taxon>
        <taxon>asterids</taxon>
        <taxon>lamiids</taxon>
        <taxon>Solanales</taxon>
        <taxon>Solanaceae</taxon>
        <taxon>Nicotianoideae</taxon>
        <taxon>Nicotianeae</taxon>
        <taxon>Nicotiana</taxon>
    </lineage>
</organism>
<dbReference type="PaxDb" id="4097-A0A1S3YCG5"/>
<dbReference type="OrthoDB" id="1770at2759"/>
<dbReference type="Gene3D" id="3.40.50.300">
    <property type="entry name" value="P-loop containing nucleotide triphosphate hydrolases"/>
    <property type="match status" value="2"/>
</dbReference>
<dbReference type="PANTHER" id="PTHR10803">
    <property type="entry name" value="ARSENICAL PUMP-DRIVING ATPASE ARSENITE-TRANSLOCATING ATPASE"/>
    <property type="match status" value="1"/>
</dbReference>
<sequence length="471" mass="53511">MASTDQDLPEGTVKNVLDQDTLKWVFVGGKGGVGKTTCSSILGILLSQVRSSVLIISTDPAHNLSDAFQQRFTKAPTLVNGFTNLYAMEVDPTVENEDTIGSDGMDDFLSDLANAIPGIDEAMSFAEMLKIEEKEGRGRGLLCYQISRRKKWLTKWGTCNQRLFRVHAKLLLSLIWHSEFLAFQTVHNMLMRVVIQRALRCLVNFSRCQLIIASFKPQVLDTQSPFSSDAGTLDYFNQYLEWFNDIELVFGVCAGKSWGLNSLSLAYEADKDIKGIFFLDLGKLAKSLNKQHQQNQEAVFLYDTTHIFSLPFSFNCGGGVVCCCYLDLTTFVCVCIPEFLSLYETERLVQELTKFEIDTHNIIINQVLFDEEVVESKLLKARMRMQQKYLDQFYMLYDDFNITKLPLLPQEVCGVEALKAFSHRFLTPYQPSLIRGSVEELEMRIATLKEQLKDSEEELEKLRAGQQQGIM</sequence>
<dbReference type="RefSeq" id="XP_016449900.1">
    <property type="nucleotide sequence ID" value="XM_016594414.1"/>
</dbReference>
<dbReference type="STRING" id="4097.A0A1S3YCG5"/>
<feature type="domain" description="ArsA/GET3 Anion-transporting ATPase-like" evidence="3">
    <location>
        <begin position="328"/>
        <end position="425"/>
    </location>
</feature>
<name>A0A1S3YCG5_TOBAC</name>
<dbReference type="InterPro" id="IPR016300">
    <property type="entry name" value="ATPase_ArsA/GET3"/>
</dbReference>
<keyword evidence="2" id="KW-0175">Coiled coil</keyword>
<evidence type="ECO:0000256" key="1">
    <source>
        <dbReference type="ARBA" id="ARBA00011040"/>
    </source>
</evidence>
<reference evidence="4" key="1">
    <citation type="submission" date="2025-08" db="UniProtKB">
        <authorList>
            <consortium name="RefSeq"/>
        </authorList>
    </citation>
    <scope>IDENTIFICATION</scope>
</reference>
<dbReference type="PANTHER" id="PTHR10803:SF3">
    <property type="entry name" value="ATPASE GET3"/>
    <property type="match status" value="1"/>
</dbReference>
<comment type="similarity">
    <text evidence="1">Belongs to the arsA ATPase family.</text>
</comment>
<protein>
    <recommendedName>
        <fullName evidence="3">ArsA/GET3 Anion-transporting ATPase-like domain-containing protein</fullName>
    </recommendedName>
</protein>
<dbReference type="KEGG" id="nta:107774770"/>
<evidence type="ECO:0000313" key="4">
    <source>
        <dbReference type="RefSeq" id="XP_016449900.1"/>
    </source>
</evidence>
<evidence type="ECO:0000259" key="3">
    <source>
        <dbReference type="Pfam" id="PF02374"/>
    </source>
</evidence>
<dbReference type="CDD" id="cd02035">
    <property type="entry name" value="ArsA"/>
    <property type="match status" value="1"/>
</dbReference>
<dbReference type="GO" id="GO:0005524">
    <property type="term" value="F:ATP binding"/>
    <property type="evidence" value="ECO:0007669"/>
    <property type="project" value="InterPro"/>
</dbReference>
<dbReference type="Pfam" id="PF02374">
    <property type="entry name" value="ArsA_ATPase"/>
    <property type="match status" value="2"/>
</dbReference>
<evidence type="ECO:0000256" key="2">
    <source>
        <dbReference type="SAM" id="Coils"/>
    </source>
</evidence>
<feature type="coiled-coil region" evidence="2">
    <location>
        <begin position="438"/>
        <end position="465"/>
    </location>
</feature>
<accession>A0A1S3YCG5</accession>
<dbReference type="SMR" id="A0A1S3YCG5"/>